<sequence>MVELKIDSKKKTPVAKQWHACMISQQRNKSEIEIYPACDSVIGDWTFSIETATDDKPLKYKSVEITILFNPWSKDDQCYYKDEKDLEEYILNPLGRQFKGSYRDYYSVPWEYGQFEKDILDICITLVEKAFNGTINSKMSDPVEVSRGITRMVNSSDGDQGVLQGKWGKPYTGGKKPSEFSKSDDILRDWKKSGYKPVKYAQCWVFSALTTAVCRAVGLPCRSVTCFSSAHDTDNDTIIDTYFGASGEDKHGDSIWNFHVWNECYFKRPDLGSGNQYDGWQVIDSTPQESSHGAYQCGPCPVAAVKEGDVQPENVRFDAKFVFAEVNADRFMFLKLSPYSTLLMDIMTDVVGREIVTKQINRIQGESVKHNYKYKEFSRKEHEAVLTARNGEYEFERMWKNIAVDILDPGAVMVGQDVEFNVKVEMLREQFNPNPELFTNPDERTIGLVVVGVRVETYTGRIEGSIKTDAFEKEFTLRPGQEKRIPLKLEAGEYEEHLTEDAMLSVVAIVRCNSGDMFVAENRFRFRRPDIEMEVPEKAKVGETVPVKLSFKNPLHRPLTDCVLYIDMSHSERQTIPESDVRPGQEWKENVKVTVKKEGWNLVTAIFSCDQLDDISYFSYIWAEE</sequence>
<keyword evidence="3" id="KW-1185">Reference proteome</keyword>
<dbReference type="InterPro" id="IPR002931">
    <property type="entry name" value="Transglutaminase-like"/>
</dbReference>
<gene>
    <name evidence="2" type="ORF">KUTeg_019534</name>
</gene>
<dbReference type="InterPro" id="IPR014756">
    <property type="entry name" value="Ig_E-set"/>
</dbReference>
<dbReference type="SUPFAM" id="SSF54001">
    <property type="entry name" value="Cysteine proteinases"/>
    <property type="match status" value="1"/>
</dbReference>
<dbReference type="InterPro" id="IPR013783">
    <property type="entry name" value="Ig-like_fold"/>
</dbReference>
<dbReference type="Pfam" id="PF01841">
    <property type="entry name" value="Transglut_core"/>
    <property type="match status" value="1"/>
</dbReference>
<dbReference type="Gene3D" id="3.90.260.10">
    <property type="entry name" value="Transglutaminase-like"/>
    <property type="match status" value="1"/>
</dbReference>
<dbReference type="SUPFAM" id="SSF49309">
    <property type="entry name" value="Transglutaminase, two C-terminal domains"/>
    <property type="match status" value="2"/>
</dbReference>
<feature type="domain" description="Transglutaminase-like" evidence="1">
    <location>
        <begin position="195"/>
        <end position="287"/>
    </location>
</feature>
<dbReference type="SUPFAM" id="SSF81296">
    <property type="entry name" value="E set domains"/>
    <property type="match status" value="1"/>
</dbReference>
<evidence type="ECO:0000259" key="1">
    <source>
        <dbReference type="SMART" id="SM00460"/>
    </source>
</evidence>
<evidence type="ECO:0000313" key="3">
    <source>
        <dbReference type="Proteomes" id="UP001217089"/>
    </source>
</evidence>
<dbReference type="InterPro" id="IPR023608">
    <property type="entry name" value="Transglutaminase_animal"/>
</dbReference>
<organism evidence="2 3">
    <name type="scientific">Tegillarca granosa</name>
    <name type="common">Malaysian cockle</name>
    <name type="synonym">Anadara granosa</name>
    <dbReference type="NCBI Taxonomy" id="220873"/>
    <lineage>
        <taxon>Eukaryota</taxon>
        <taxon>Metazoa</taxon>
        <taxon>Spiralia</taxon>
        <taxon>Lophotrochozoa</taxon>
        <taxon>Mollusca</taxon>
        <taxon>Bivalvia</taxon>
        <taxon>Autobranchia</taxon>
        <taxon>Pteriomorphia</taxon>
        <taxon>Arcoida</taxon>
        <taxon>Arcoidea</taxon>
        <taxon>Arcidae</taxon>
        <taxon>Tegillarca</taxon>
    </lineage>
</organism>
<proteinExistence type="predicted"/>
<dbReference type="InterPro" id="IPR036238">
    <property type="entry name" value="Transglutaminase_C_sf"/>
</dbReference>
<dbReference type="InterPro" id="IPR008958">
    <property type="entry name" value="Transglutaminase_C"/>
</dbReference>
<dbReference type="InterPro" id="IPR050779">
    <property type="entry name" value="Transglutaminase"/>
</dbReference>
<dbReference type="InterPro" id="IPR036985">
    <property type="entry name" value="Transglutaminase-like_sf"/>
</dbReference>
<dbReference type="PANTHER" id="PTHR11590:SF81">
    <property type="entry name" value="PROTEIN-GLUTAMINE GAMMA-GLUTAMYLTRANSFERASE K-LIKE ISOFORM X4"/>
    <property type="match status" value="1"/>
</dbReference>
<dbReference type="PANTHER" id="PTHR11590">
    <property type="entry name" value="PROTEIN-GLUTAMINE GAMMA-GLUTAMYLTRANSFERASE"/>
    <property type="match status" value="1"/>
</dbReference>
<protein>
    <recommendedName>
        <fullName evidence="1">Transglutaminase-like domain-containing protein</fullName>
    </recommendedName>
</protein>
<accession>A0ABQ9ECT5</accession>
<evidence type="ECO:0000313" key="2">
    <source>
        <dbReference type="EMBL" id="KAJ8303138.1"/>
    </source>
</evidence>
<dbReference type="InterPro" id="IPR038765">
    <property type="entry name" value="Papain-like_cys_pep_sf"/>
</dbReference>
<dbReference type="PIRSF" id="PIRSF000459">
    <property type="entry name" value="TGM_EBP42"/>
    <property type="match status" value="1"/>
</dbReference>
<name>A0ABQ9ECT5_TEGGR</name>
<comment type="caution">
    <text evidence="2">The sequence shown here is derived from an EMBL/GenBank/DDBJ whole genome shotgun (WGS) entry which is preliminary data.</text>
</comment>
<dbReference type="Pfam" id="PF00927">
    <property type="entry name" value="Transglut_C"/>
    <property type="match status" value="1"/>
</dbReference>
<reference evidence="2 3" key="1">
    <citation type="submission" date="2022-12" db="EMBL/GenBank/DDBJ databases">
        <title>Chromosome-level genome of Tegillarca granosa.</title>
        <authorList>
            <person name="Kim J."/>
        </authorList>
    </citation>
    <scope>NUCLEOTIDE SEQUENCE [LARGE SCALE GENOMIC DNA]</scope>
    <source>
        <strain evidence="2">Teg-2019</strain>
        <tissue evidence="2">Adductor muscle</tissue>
    </source>
</reference>
<dbReference type="EMBL" id="JARBDR010000917">
    <property type="protein sequence ID" value="KAJ8303138.1"/>
    <property type="molecule type" value="Genomic_DNA"/>
</dbReference>
<dbReference type="Gene3D" id="2.60.40.10">
    <property type="entry name" value="Immunoglobulins"/>
    <property type="match status" value="3"/>
</dbReference>
<dbReference type="Proteomes" id="UP001217089">
    <property type="component" value="Unassembled WGS sequence"/>
</dbReference>
<dbReference type="SMART" id="SM00460">
    <property type="entry name" value="TGc"/>
    <property type="match status" value="1"/>
</dbReference>